<keyword evidence="3 5" id="KW-0378">Hydrolase</keyword>
<comment type="cofactor">
    <cofactor evidence="5">
        <name>Zn(2+)</name>
        <dbReference type="ChEBI" id="CHEBI:29105"/>
    </cofactor>
    <text evidence="5">Binds 1 zinc ion per subunit.</text>
</comment>
<comment type="similarity">
    <text evidence="5">Belongs to the AspA/AstE family. Succinylglutamate desuccinylase subfamily.</text>
</comment>
<dbReference type="KEGG" id="vta:A0504"/>
<keyword evidence="4 5" id="KW-0862">Zinc</keyword>
<dbReference type="GO" id="GO:0008270">
    <property type="term" value="F:zinc ion binding"/>
    <property type="evidence" value="ECO:0007669"/>
    <property type="project" value="UniProtKB-UniRule"/>
</dbReference>
<gene>
    <name evidence="5 8" type="primary">astE</name>
    <name evidence="8" type="ORF">VTAP4600_A0504</name>
</gene>
<evidence type="ECO:0000313" key="9">
    <source>
        <dbReference type="Proteomes" id="UP000235828"/>
    </source>
</evidence>
<dbReference type="Gene3D" id="3.40.630.10">
    <property type="entry name" value="Zn peptidases"/>
    <property type="match status" value="1"/>
</dbReference>
<sequence length="371" mass="40626">MWRVPICLLIGVTMQTAIFQESFLKDTLNLELNAAKGAHSLANGAKLNLLARGVVEFVPASIGLDTKHIIISTGIHGNETAPIELAAQMVEDIIGGTLQPLHRCLFIIAHPASTNAETRFIDENLNRLFFDGPSTANESSEEIKPETTESVIAKSLKKYVTDFYQDTATHLRWHLDLHCAIRTSQHYTFAVSPHTEHKVRSEALFDFLAGSDIEAVLLSNSASSTFSWYSGHVFAAQALTMELGQVAKLGCNDLSLIEGFRKGLIDLICGSESTSTSSGEDTITSIKLYRVNRTINRTHEDFSFTFDDKVANFTAFSLGELLGFDGETLLYADADGEAVVFPNANVAVGQRAALMVVEAEGKFENEQLVYI</sequence>
<evidence type="ECO:0000256" key="3">
    <source>
        <dbReference type="ARBA" id="ARBA00022801"/>
    </source>
</evidence>
<evidence type="ECO:0000313" key="8">
    <source>
        <dbReference type="EMBL" id="SON48483.1"/>
    </source>
</evidence>
<evidence type="ECO:0000259" key="6">
    <source>
        <dbReference type="Pfam" id="PF04952"/>
    </source>
</evidence>
<evidence type="ECO:0000256" key="2">
    <source>
        <dbReference type="ARBA" id="ARBA00022723"/>
    </source>
</evidence>
<dbReference type="UniPathway" id="UPA00185">
    <property type="reaction ID" value="UER00283"/>
</dbReference>
<evidence type="ECO:0000259" key="7">
    <source>
        <dbReference type="Pfam" id="PF24827"/>
    </source>
</evidence>
<feature type="binding site" evidence="5">
    <location>
        <position position="79"/>
    </location>
    <ligand>
        <name>Zn(2+)</name>
        <dbReference type="ChEBI" id="CHEBI:29105"/>
    </ligand>
</feature>
<protein>
    <recommendedName>
        <fullName evidence="5">Succinylglutamate desuccinylase</fullName>
        <ecNumber evidence="5">3.5.1.96</ecNumber>
    </recommendedName>
</protein>
<feature type="binding site" evidence="5">
    <location>
        <position position="178"/>
    </location>
    <ligand>
        <name>Zn(2+)</name>
        <dbReference type="ChEBI" id="CHEBI:29105"/>
    </ligand>
</feature>
<dbReference type="HAMAP" id="MF_00767">
    <property type="entry name" value="Arg_catab_AstE"/>
    <property type="match status" value="1"/>
</dbReference>
<proteinExistence type="inferred from homology"/>
<dbReference type="InterPro" id="IPR016681">
    <property type="entry name" value="SuccinylGlu_desuccinylase"/>
</dbReference>
<dbReference type="GO" id="GO:0019544">
    <property type="term" value="P:L-arginine catabolic process to L-glutamate"/>
    <property type="evidence" value="ECO:0007669"/>
    <property type="project" value="UniProtKB-UniRule"/>
</dbReference>
<evidence type="ECO:0000256" key="4">
    <source>
        <dbReference type="ARBA" id="ARBA00022833"/>
    </source>
</evidence>
<keyword evidence="1 5" id="KW-0056">Arginine metabolism</keyword>
<reference evidence="8 9" key="1">
    <citation type="submission" date="2017-10" db="EMBL/GenBank/DDBJ databases">
        <authorList>
            <person name="Banno H."/>
            <person name="Chua N.-H."/>
        </authorList>
    </citation>
    <scope>NUCLEOTIDE SEQUENCE [LARGE SCALE GENOMIC DNA]</scope>
    <source>
        <strain evidence="8">Vibrio tapetis CECT4600</strain>
    </source>
</reference>
<comment type="catalytic activity">
    <reaction evidence="5">
        <text>N-succinyl-L-glutamate + H2O = L-glutamate + succinate</text>
        <dbReference type="Rhea" id="RHEA:15169"/>
        <dbReference type="ChEBI" id="CHEBI:15377"/>
        <dbReference type="ChEBI" id="CHEBI:29985"/>
        <dbReference type="ChEBI" id="CHEBI:30031"/>
        <dbReference type="ChEBI" id="CHEBI:58763"/>
        <dbReference type="EC" id="3.5.1.96"/>
    </reaction>
</comment>
<keyword evidence="9" id="KW-1185">Reference proteome</keyword>
<accession>A0A2N8Z9F0</accession>
<keyword evidence="2 5" id="KW-0479">Metal-binding</keyword>
<comment type="pathway">
    <text evidence="5">Amino-acid degradation; L-arginine degradation via AST pathway; L-glutamate and succinate from L-arginine: step 5/5.</text>
</comment>
<dbReference type="InterPro" id="IPR055438">
    <property type="entry name" value="AstE_AspA_cat"/>
</dbReference>
<name>A0A2N8Z9F0_9VIBR</name>
<dbReference type="EMBL" id="LT960611">
    <property type="protein sequence ID" value="SON48483.1"/>
    <property type="molecule type" value="Genomic_DNA"/>
</dbReference>
<dbReference type="Pfam" id="PF24827">
    <property type="entry name" value="AstE_AspA_cat"/>
    <property type="match status" value="1"/>
</dbReference>
<dbReference type="InterPro" id="IPR050178">
    <property type="entry name" value="AspA/AstE_fam"/>
</dbReference>
<evidence type="ECO:0000256" key="5">
    <source>
        <dbReference type="HAMAP-Rule" id="MF_00767"/>
    </source>
</evidence>
<comment type="function">
    <text evidence="5">Transforms N(2)-succinylglutamate into succinate and glutamate.</text>
</comment>
<dbReference type="EC" id="3.5.1.96" evidence="5"/>
<dbReference type="PIRSF" id="PIRSF017020">
    <property type="entry name" value="AstE"/>
    <property type="match status" value="1"/>
</dbReference>
<organism evidence="8 9">
    <name type="scientific">Vibrio tapetis subsp. tapetis</name>
    <dbReference type="NCBI Taxonomy" id="1671868"/>
    <lineage>
        <taxon>Bacteria</taxon>
        <taxon>Pseudomonadati</taxon>
        <taxon>Pseudomonadota</taxon>
        <taxon>Gammaproteobacteria</taxon>
        <taxon>Vibrionales</taxon>
        <taxon>Vibrionaceae</taxon>
        <taxon>Vibrio</taxon>
    </lineage>
</organism>
<dbReference type="SUPFAM" id="SSF53187">
    <property type="entry name" value="Zn-dependent exopeptidases"/>
    <property type="match status" value="1"/>
</dbReference>
<dbReference type="PANTHER" id="PTHR15162:SF7">
    <property type="entry name" value="SUCCINYLGLUTAMATE DESUCCINYLASE"/>
    <property type="match status" value="1"/>
</dbReference>
<dbReference type="Proteomes" id="UP000235828">
    <property type="component" value="Chromosome A"/>
</dbReference>
<evidence type="ECO:0000256" key="1">
    <source>
        <dbReference type="ARBA" id="ARBA00022503"/>
    </source>
</evidence>
<dbReference type="PANTHER" id="PTHR15162">
    <property type="entry name" value="ASPARTOACYLASE"/>
    <property type="match status" value="1"/>
</dbReference>
<dbReference type="Pfam" id="PF04952">
    <property type="entry name" value="AstE_AspA_hybrid"/>
    <property type="match status" value="1"/>
</dbReference>
<dbReference type="GO" id="GO:0016788">
    <property type="term" value="F:hydrolase activity, acting on ester bonds"/>
    <property type="evidence" value="ECO:0007669"/>
    <property type="project" value="UniProtKB-UniRule"/>
</dbReference>
<feature type="active site" evidence="5">
    <location>
        <position position="242"/>
    </location>
</feature>
<dbReference type="InterPro" id="IPR007036">
    <property type="entry name" value="Aste_AspA_hybrid_dom"/>
</dbReference>
<dbReference type="NCBIfam" id="NF003706">
    <property type="entry name" value="PRK05324.1"/>
    <property type="match status" value="1"/>
</dbReference>
<dbReference type="GO" id="GO:0019545">
    <property type="term" value="P:L-arginine catabolic process to succinate"/>
    <property type="evidence" value="ECO:0007669"/>
    <property type="project" value="UniProtKB-UniRule"/>
</dbReference>
<feature type="domain" description="AstE/AspA barrel-sandwich hybrid" evidence="6">
    <location>
        <begin position="285"/>
        <end position="358"/>
    </location>
</feature>
<feature type="domain" description="Succinylglutamate desuccinylase/Aspartoacylase catalytic" evidence="7">
    <location>
        <begin position="66"/>
        <end position="260"/>
    </location>
</feature>
<dbReference type="AlphaFoldDB" id="A0A2N8Z9F0"/>
<dbReference type="CDD" id="cd03855">
    <property type="entry name" value="M14_ASTE"/>
    <property type="match status" value="1"/>
</dbReference>
<dbReference type="GO" id="GO:0009017">
    <property type="term" value="F:succinylglutamate desuccinylase activity"/>
    <property type="evidence" value="ECO:0007669"/>
    <property type="project" value="UniProtKB-EC"/>
</dbReference>
<feature type="binding site" evidence="5">
    <location>
        <position position="76"/>
    </location>
    <ligand>
        <name>Zn(2+)</name>
        <dbReference type="ChEBI" id="CHEBI:29105"/>
    </ligand>
</feature>